<proteinExistence type="predicted"/>
<dbReference type="Proteomes" id="UP000267096">
    <property type="component" value="Unassembled WGS sequence"/>
</dbReference>
<gene>
    <name evidence="2" type="ORF">ASIM_LOCUS19911</name>
</gene>
<evidence type="ECO:0000256" key="1">
    <source>
        <dbReference type="SAM" id="MobiDB-lite"/>
    </source>
</evidence>
<dbReference type="WBParaSite" id="ASIM_0002052801-mRNA-1">
    <property type="protein sequence ID" value="ASIM_0002052801-mRNA-1"/>
    <property type="gene ID" value="ASIM_0002052801"/>
</dbReference>
<name>A0A0M3KHR3_ANISI</name>
<evidence type="ECO:0000313" key="2">
    <source>
        <dbReference type="EMBL" id="VDK72989.1"/>
    </source>
</evidence>
<evidence type="ECO:0000313" key="3">
    <source>
        <dbReference type="Proteomes" id="UP000267096"/>
    </source>
</evidence>
<organism evidence="4">
    <name type="scientific">Anisakis simplex</name>
    <name type="common">Herring worm</name>
    <dbReference type="NCBI Taxonomy" id="6269"/>
    <lineage>
        <taxon>Eukaryota</taxon>
        <taxon>Metazoa</taxon>
        <taxon>Ecdysozoa</taxon>
        <taxon>Nematoda</taxon>
        <taxon>Chromadorea</taxon>
        <taxon>Rhabditida</taxon>
        <taxon>Spirurina</taxon>
        <taxon>Ascaridomorpha</taxon>
        <taxon>Ascaridoidea</taxon>
        <taxon>Anisakidae</taxon>
        <taxon>Anisakis</taxon>
        <taxon>Anisakis simplex complex</taxon>
    </lineage>
</organism>
<feature type="compositionally biased region" description="Basic residues" evidence="1">
    <location>
        <begin position="51"/>
        <end position="65"/>
    </location>
</feature>
<reference evidence="2 3" key="2">
    <citation type="submission" date="2018-11" db="EMBL/GenBank/DDBJ databases">
        <authorList>
            <consortium name="Pathogen Informatics"/>
        </authorList>
    </citation>
    <scope>NUCLEOTIDE SEQUENCE [LARGE SCALE GENOMIC DNA]</scope>
</reference>
<dbReference type="OrthoDB" id="10621271at2759"/>
<feature type="region of interest" description="Disordered" evidence="1">
    <location>
        <begin position="1"/>
        <end position="173"/>
    </location>
</feature>
<dbReference type="AlphaFoldDB" id="A0A0M3KHR3"/>
<protein>
    <submittedName>
        <fullName evidence="4">DUF2040 domain-containing protein</fullName>
    </submittedName>
</protein>
<feature type="compositionally biased region" description="Polar residues" evidence="1">
    <location>
        <begin position="1"/>
        <end position="18"/>
    </location>
</feature>
<accession>A0A0M3KHR3</accession>
<evidence type="ECO:0000313" key="4">
    <source>
        <dbReference type="WBParaSite" id="ASIM_0002052801-mRNA-1"/>
    </source>
</evidence>
<dbReference type="EMBL" id="UYRR01038242">
    <property type="protein sequence ID" value="VDK72989.1"/>
    <property type="molecule type" value="Genomic_DNA"/>
</dbReference>
<feature type="compositionally biased region" description="Acidic residues" evidence="1">
    <location>
        <begin position="121"/>
        <end position="133"/>
    </location>
</feature>
<sequence length="193" mass="21802">MVLLQNRYQCALPTTTTEKTSDSAEGRFNLEDAKREMREADQFDKAAYRERMKKLRQEKKAKLKKKLNEQRKGNEETSGGAVLDLADRQGDSGESGGEDAGGNEDLSWLPDPDKPKKYDEQWNEIVDDNADEGNEPRVEQRITSGDGDVTESLKKKKRKKEIPNEKMKKSQKIRTSNVIDAEAKALALLEGTN</sequence>
<feature type="compositionally biased region" description="Basic and acidic residues" evidence="1">
    <location>
        <begin position="111"/>
        <end position="120"/>
    </location>
</feature>
<feature type="compositionally biased region" description="Basic and acidic residues" evidence="1">
    <location>
        <begin position="19"/>
        <end position="50"/>
    </location>
</feature>
<reference evidence="4" key="1">
    <citation type="submission" date="2017-02" db="UniProtKB">
        <authorList>
            <consortium name="WormBaseParasite"/>
        </authorList>
    </citation>
    <scope>IDENTIFICATION</scope>
</reference>
<keyword evidence="3" id="KW-1185">Reference proteome</keyword>
<feature type="compositionally biased region" description="Basic and acidic residues" evidence="1">
    <location>
        <begin position="66"/>
        <end position="75"/>
    </location>
</feature>